<protein>
    <submittedName>
        <fullName evidence="2">Prophage antirepressor-like protein</fullName>
    </submittedName>
</protein>
<dbReference type="InterPro" id="IPR003497">
    <property type="entry name" value="BRO_N_domain"/>
</dbReference>
<keyword evidence="3" id="KW-1185">Reference proteome</keyword>
<reference evidence="2 3" key="1">
    <citation type="submission" date="2021-03" db="EMBL/GenBank/DDBJ databases">
        <title>Genomic Encyclopedia of Type Strains, Phase IV (KMG-IV): sequencing the most valuable type-strain genomes for metagenomic binning, comparative biology and taxonomic classification.</title>
        <authorList>
            <person name="Goeker M."/>
        </authorList>
    </citation>
    <scope>NUCLEOTIDE SEQUENCE [LARGE SCALE GENOMIC DNA]</scope>
    <source>
        <strain evidence="2 3">DSM 21292</strain>
    </source>
</reference>
<comment type="caution">
    <text evidence="2">The sequence shown here is derived from an EMBL/GenBank/DDBJ whole genome shotgun (WGS) entry which is preliminary data.</text>
</comment>
<evidence type="ECO:0000313" key="3">
    <source>
        <dbReference type="Proteomes" id="UP000810207"/>
    </source>
</evidence>
<feature type="domain" description="Bro-N" evidence="1">
    <location>
        <begin position="10"/>
        <end position="104"/>
    </location>
</feature>
<evidence type="ECO:0000259" key="1">
    <source>
        <dbReference type="PROSITE" id="PS51750"/>
    </source>
</evidence>
<dbReference type="Pfam" id="PF02498">
    <property type="entry name" value="Bro-N"/>
    <property type="match status" value="1"/>
</dbReference>
<proteinExistence type="predicted"/>
<dbReference type="PANTHER" id="PTHR36180:SF2">
    <property type="entry name" value="BRO FAMILY PROTEIN"/>
    <property type="match status" value="1"/>
</dbReference>
<evidence type="ECO:0000313" key="2">
    <source>
        <dbReference type="EMBL" id="MBP2243787.1"/>
    </source>
</evidence>
<organism evidence="2 3">
    <name type="scientific">Paenibacillus xylanexedens</name>
    <dbReference type="NCBI Taxonomy" id="528191"/>
    <lineage>
        <taxon>Bacteria</taxon>
        <taxon>Bacillati</taxon>
        <taxon>Bacillota</taxon>
        <taxon>Bacilli</taxon>
        <taxon>Bacillales</taxon>
        <taxon>Paenibacillaceae</taxon>
        <taxon>Paenibacillus</taxon>
    </lineage>
</organism>
<dbReference type="Proteomes" id="UP000810207">
    <property type="component" value="Unassembled WGS sequence"/>
</dbReference>
<dbReference type="PANTHER" id="PTHR36180">
    <property type="entry name" value="DNA-BINDING PROTEIN-RELATED-RELATED"/>
    <property type="match status" value="1"/>
</dbReference>
<dbReference type="RefSeq" id="WP_211080956.1">
    <property type="nucleotide sequence ID" value="NZ_CBCSLC010000013.1"/>
</dbReference>
<dbReference type="SMART" id="SM01040">
    <property type="entry name" value="Bro-N"/>
    <property type="match status" value="1"/>
</dbReference>
<name>A0ABS4RLL3_PAEXY</name>
<dbReference type="EMBL" id="JAGIKV010000001">
    <property type="protein sequence ID" value="MBP2243787.1"/>
    <property type="molecule type" value="Genomic_DNA"/>
</dbReference>
<gene>
    <name evidence="2" type="ORF">J2Z28_000392</name>
</gene>
<dbReference type="PROSITE" id="PS51750">
    <property type="entry name" value="BRO_N"/>
    <property type="match status" value="1"/>
</dbReference>
<accession>A0ABS4RLL3</accession>
<sequence length="215" mass="25032">MNIRVESWMGNDIRFVEMTTDDWWAVAKDVAKALGYSIAPHMVRLIDTDEKDAIHLTDSIGRRQRMTVISETGIYEAIFNSERQEAREFKKWVKSLLKQLRKNSGLEGFQIFRTLDKDHQKEAMKRLCDNLRDPKVPNFAKANTITNKAVSTKFGHPKLIKKEQMTPEMLIARQEILDDTVNLMTMADKFRLDFSISQTIYGKYLGDEQRNREAN</sequence>